<comment type="caution">
    <text evidence="1">The sequence shown here is derived from an EMBL/GenBank/DDBJ whole genome shotgun (WGS) entry which is preliminary data.</text>
</comment>
<gene>
    <name evidence="1" type="ORF">ACFQGU_15565</name>
</gene>
<dbReference type="InterPro" id="IPR032025">
    <property type="entry name" value="DUF5063"/>
</dbReference>
<accession>A0ABW1T3H9</accession>
<evidence type="ECO:0000313" key="2">
    <source>
        <dbReference type="Proteomes" id="UP001596138"/>
    </source>
</evidence>
<sequence>MSDQVHDHDLDEDAAPADLADLSDHMAGAAAQFVRSVEAVAGAGVPDEAVSILLLELSSLLAAGAPLGAIEDVVPDERFEPDAGAEPDVDRLRNTLHELLGPVDDYVEVFDPYAGPEVMAARLSDDLSQITSDLLHGLAHHAAGRPLEALWWWQFSYLSTWGPAASAALRALQSLVAHVRLEVPIDADVDADAAL</sequence>
<proteinExistence type="predicted"/>
<reference evidence="2" key="1">
    <citation type="journal article" date="2019" name="Int. J. Syst. Evol. Microbiol.">
        <title>The Global Catalogue of Microorganisms (GCM) 10K type strain sequencing project: providing services to taxonomists for standard genome sequencing and annotation.</title>
        <authorList>
            <consortium name="The Broad Institute Genomics Platform"/>
            <consortium name="The Broad Institute Genome Sequencing Center for Infectious Disease"/>
            <person name="Wu L."/>
            <person name="Ma J."/>
        </authorList>
    </citation>
    <scope>NUCLEOTIDE SEQUENCE [LARGE SCALE GENOMIC DNA]</scope>
    <source>
        <strain evidence="2">CGMCC 4.7317</strain>
    </source>
</reference>
<dbReference type="Proteomes" id="UP001596138">
    <property type="component" value="Unassembled WGS sequence"/>
</dbReference>
<name>A0ABW1T3H9_9ACTN</name>
<organism evidence="1 2">
    <name type="scientific">Longivirga aurantiaca</name>
    <dbReference type="NCBI Taxonomy" id="1837743"/>
    <lineage>
        <taxon>Bacteria</taxon>
        <taxon>Bacillati</taxon>
        <taxon>Actinomycetota</taxon>
        <taxon>Actinomycetes</taxon>
        <taxon>Sporichthyales</taxon>
        <taxon>Sporichthyaceae</taxon>
        <taxon>Longivirga</taxon>
    </lineage>
</organism>
<dbReference type="EMBL" id="JBHSTI010000012">
    <property type="protein sequence ID" value="MFC6239297.1"/>
    <property type="molecule type" value="Genomic_DNA"/>
</dbReference>
<protein>
    <submittedName>
        <fullName evidence="1">DUF5063 domain-containing protein</fullName>
    </submittedName>
</protein>
<keyword evidence="2" id="KW-1185">Reference proteome</keyword>
<dbReference type="Pfam" id="PF16702">
    <property type="entry name" value="DUF5063"/>
    <property type="match status" value="1"/>
</dbReference>
<evidence type="ECO:0000313" key="1">
    <source>
        <dbReference type="EMBL" id="MFC6239297.1"/>
    </source>
</evidence>
<dbReference type="RefSeq" id="WP_386768470.1">
    <property type="nucleotide sequence ID" value="NZ_JBHSTI010000012.1"/>
</dbReference>
<dbReference type="Gene3D" id="1.20.120.1550">
    <property type="entry name" value="Protein of unknown function DUF5063"/>
    <property type="match status" value="1"/>
</dbReference>
<dbReference type="InterPro" id="IPR038312">
    <property type="entry name" value="DUF5063_sf"/>
</dbReference>